<comment type="subcellular location">
    <subcellularLocation>
        <location evidence="1">Golgi apparatus membrane</location>
        <topology evidence="1">Peripheral membrane protein</topology>
    </subcellularLocation>
</comment>
<dbReference type="InterPro" id="IPR040314">
    <property type="entry name" value="DOP1"/>
</dbReference>
<dbReference type="InterPro" id="IPR056458">
    <property type="entry name" value="TPR_DOP1_M"/>
</dbReference>
<evidence type="ECO:0000256" key="4">
    <source>
        <dbReference type="ARBA" id="ARBA00023034"/>
    </source>
</evidence>
<dbReference type="OrthoDB" id="297643at2759"/>
<feature type="domain" description="DOP1-like middle TPR" evidence="8">
    <location>
        <begin position="309"/>
        <end position="507"/>
    </location>
</feature>
<dbReference type="InterPro" id="IPR007249">
    <property type="entry name" value="DOP1_N"/>
</dbReference>
<dbReference type="Proteomes" id="UP000615446">
    <property type="component" value="Unassembled WGS sequence"/>
</dbReference>
<keyword evidence="5" id="KW-0472">Membrane</keyword>
<dbReference type="InterPro" id="IPR056457">
    <property type="entry name" value="DOP1_C"/>
</dbReference>
<keyword evidence="4" id="KW-0333">Golgi apparatus</keyword>
<organism evidence="11 12">
    <name type="scientific">Rhizophagus clarus</name>
    <dbReference type="NCBI Taxonomy" id="94130"/>
    <lineage>
        <taxon>Eukaryota</taxon>
        <taxon>Fungi</taxon>
        <taxon>Fungi incertae sedis</taxon>
        <taxon>Mucoromycota</taxon>
        <taxon>Glomeromycotina</taxon>
        <taxon>Glomeromycetes</taxon>
        <taxon>Glomerales</taxon>
        <taxon>Glomeraceae</taxon>
        <taxon>Rhizophagus</taxon>
    </lineage>
</organism>
<evidence type="ECO:0000256" key="6">
    <source>
        <dbReference type="ARBA" id="ARBA00046326"/>
    </source>
</evidence>
<dbReference type="Pfam" id="PF24597">
    <property type="entry name" value="TPR_DOP1_M"/>
    <property type="match status" value="1"/>
</dbReference>
<evidence type="ECO:0000259" key="8">
    <source>
        <dbReference type="Pfam" id="PF24597"/>
    </source>
</evidence>
<keyword evidence="2" id="KW-0813">Transport</keyword>
<name>A0A8H3LXP5_9GLOM</name>
<dbReference type="GO" id="GO:0005829">
    <property type="term" value="C:cytosol"/>
    <property type="evidence" value="ECO:0007669"/>
    <property type="project" value="GOC"/>
</dbReference>
<dbReference type="Pfam" id="PF04118">
    <property type="entry name" value="Dopey_N"/>
    <property type="match status" value="1"/>
</dbReference>
<accession>A0A8H3LXP5</accession>
<evidence type="ECO:0000256" key="2">
    <source>
        <dbReference type="ARBA" id="ARBA00022448"/>
    </source>
</evidence>
<dbReference type="GO" id="GO:0005802">
    <property type="term" value="C:trans-Golgi network"/>
    <property type="evidence" value="ECO:0007669"/>
    <property type="project" value="TreeGrafter"/>
</dbReference>
<sequence>MHELEKYRKDSRYKKYVQQVERILQSFDREVNEWADFIAFLGKLLKAFQAYPQFPVIPKKLIVGKRLAQSLNPALPPGVHQKALEVYDHIFGSIGIEQLADDLPIYSQGLFPFLQYAAMNVKPQLLALYEKFFPLRDRLRPVMKAFISALLPGLEEEGGEFFDKVLSLLDYLSGIVEQSYFLQSMWLILITSPVLRTPALNYLSRRMPKITSKEDVAAMLGDDIGIMVRAFSATLEDDHVLVQRAILDLLVISFPLKVKDFGEIIQQDDLTLLMKSASAVVLRKDMSLNRRLYAWLLGPDEHLEQQIEHFHEYGKSAIVSALRSLFFLDTNDLATAQRPYKILISLMDKWEIGQPIVQEILIDVLWSLKNHVDKSEFGVELLQTANMFLEMIEPYLIWMKLYGLVQDRFSAQDGLDTSALDLVDFLLNSFRMHEDEIEQIHMPLFMTALLCKLQMFANETDFSNRISQTETALLLSLDLLQKIPSNVFSYFEPSIREDSQENTQVSSKASSTKSQITHVETDSVNEGTIQMSQSGVEFYTGMDALKYINDCYLYGGERSGENIANKQFNGIRGRHLVEELLNAIQGFLHNVITKAILVRNEKITSDQLVVIMDRSCGLLKAISMRLRSLENTFEDYEGLVSKLFTGEWVFSLLKCCYMVNNFEIINSALSTILHIIIDLRLISPSLIDSKQQIRVIVDTLWSFLAPNKAALHLRAVQLIWSLKDLSQANYVEAVISEYLIQKDPSARLSNFERFGTFWRLSENFQDTDLQFSQPMFLMLDNLRDENPTNRRAGETWLRCNKKSYTRILEPIIKILCDSSITRQKGEIIIGVETFQLFNYERPFNQAQVDYVFETLSAICRVGGDSFLKAIRRNNIKPDLANLFNWLLEEEGVAKAITYSEFFVKTSLLYMESEVPNTLTSMNVLNEYIHMHAMDFLNHLISKPKYVDSDLVHLVHDGLLRKILFCIYSKKLDLQSKLIHLLCVTIPNVGAVNENSKKNPVYTDDPYSLPSSSYDNLASNEEPDAKKNMRSFRTAGSSRSLIKVLRDALSIHHNRPLLQQWMHFIVTSLPYFRYSFNSILVPLIQCICEQLSRWKTEMYNHYNKGSGDLTMSEWDIITLLNGFEKVVMFCLKDGGLANAGDSSSTSSKAYESSLGLSGFGNLFSTDTSHTEQTSSEQKPRDYILYFVFPDIVTIILDIWSLFTNAYSPRRPYKVGTDPFLTTLSNMGDRTQRRIMKLLDKLHKNAHTELIEAFVELWYIENPNSNSSQEMLNKGVENTAIDVMKVIPGISHQKVITTLLISARGRAQSTQHSRAKKLGSKAIKISDIVILRFLEVYCDSLEHSQPLIEVWPQCLAYIKDYTTQASSYKYLFPVLLRFIHKLSDKLCSTVYFEDKKVRRDMQDVYQRIVDYCILISGRSFDQGIWLRRSTVIDGEVESVGVTDERDSEIGSSSNLISDDKKVISKSKEEILIDQINHYLATVVIPNIKRLLIDQDRIISLFSNMMYYIIGPVLKNRSGTGISNVILNIICEMSKLPFAYRVWRKEVWDVFIDNKFFNITPVAAKKWRIIMQTIMTSEKERFLELLGRLSTSPANALFVSKEQESLNRALNLRRLSFVIFCVHVEIYLILRILLRRISNHHLSNFWPVILTELVRLFGMFLQKEPIEQSSEVANVFLAACKFLDLLFILQTNDFQVYEWMFISDTINIINHALEWSPYALMDRLADHLSGHQDDLSKLHLDNIERAGSPLSRTTFSNGDTKRPMLTLKSITSIRQLEFFVRNVSLYIYQSIYTLAKPDFQYIESLLENDMLEYGSIYNNIELGSIDVGSGEIFT</sequence>
<comment type="caution">
    <text evidence="11">The sequence shown here is derived from an EMBL/GenBank/DDBJ whole genome shotgun (WGS) entry which is preliminary data.</text>
</comment>
<evidence type="ECO:0000313" key="11">
    <source>
        <dbReference type="EMBL" id="GES96878.1"/>
    </source>
</evidence>
<gene>
    <name evidence="11" type="ORF">RCL2_002348300</name>
</gene>
<proteinExistence type="inferred from homology"/>
<dbReference type="Pfam" id="PF24601">
    <property type="entry name" value="TPR_DOP1"/>
    <property type="match status" value="1"/>
</dbReference>
<dbReference type="PANTHER" id="PTHR14042">
    <property type="entry name" value="DOPEY-RELATED"/>
    <property type="match status" value="1"/>
</dbReference>
<evidence type="ECO:0000313" key="12">
    <source>
        <dbReference type="Proteomes" id="UP000615446"/>
    </source>
</evidence>
<protein>
    <submittedName>
        <fullName evidence="11">Dopey, N-terminal-domain-containing protein</fullName>
    </submittedName>
</protein>
<dbReference type="SUPFAM" id="SSF48371">
    <property type="entry name" value="ARM repeat"/>
    <property type="match status" value="1"/>
</dbReference>
<dbReference type="GO" id="GO:0000139">
    <property type="term" value="C:Golgi membrane"/>
    <property type="evidence" value="ECO:0007669"/>
    <property type="project" value="UniProtKB-SubCell"/>
</dbReference>
<dbReference type="InterPro" id="IPR016024">
    <property type="entry name" value="ARM-type_fold"/>
</dbReference>
<reference evidence="11" key="1">
    <citation type="submission" date="2019-10" db="EMBL/GenBank/DDBJ databases">
        <title>Conservation and host-specific expression of non-tandemly repeated heterogenous ribosome RNA gene in arbuscular mycorrhizal fungi.</title>
        <authorList>
            <person name="Maeda T."/>
            <person name="Kobayashi Y."/>
            <person name="Nakagawa T."/>
            <person name="Ezawa T."/>
            <person name="Yamaguchi K."/>
            <person name="Bino T."/>
            <person name="Nishimoto Y."/>
            <person name="Shigenobu S."/>
            <person name="Kawaguchi M."/>
        </authorList>
    </citation>
    <scope>NUCLEOTIDE SEQUENCE</scope>
    <source>
        <strain evidence="11">HR1</strain>
    </source>
</reference>
<dbReference type="InterPro" id="IPR056459">
    <property type="entry name" value="TPR_DOP1"/>
</dbReference>
<dbReference type="GO" id="GO:0006895">
    <property type="term" value="P:Golgi to endosome transport"/>
    <property type="evidence" value="ECO:0007669"/>
    <property type="project" value="InterPro"/>
</dbReference>
<evidence type="ECO:0000259" key="10">
    <source>
        <dbReference type="Pfam" id="PF24601"/>
    </source>
</evidence>
<keyword evidence="3" id="KW-0653">Protein transport</keyword>
<dbReference type="PANTHER" id="PTHR14042:SF24">
    <property type="entry name" value="PROTEIN DOPEY-1 HOMOLOG"/>
    <property type="match status" value="1"/>
</dbReference>
<comment type="similarity">
    <text evidence="6">Belongs to the DOP1 family.</text>
</comment>
<dbReference type="GO" id="GO:0005768">
    <property type="term" value="C:endosome"/>
    <property type="evidence" value="ECO:0007669"/>
    <property type="project" value="TreeGrafter"/>
</dbReference>
<feature type="domain" description="DOP1-like C-terminal" evidence="9">
    <location>
        <begin position="1619"/>
        <end position="1789"/>
    </location>
</feature>
<evidence type="ECO:0000259" key="9">
    <source>
        <dbReference type="Pfam" id="PF24598"/>
    </source>
</evidence>
<evidence type="ECO:0000256" key="5">
    <source>
        <dbReference type="ARBA" id="ARBA00023136"/>
    </source>
</evidence>
<dbReference type="GO" id="GO:0015031">
    <property type="term" value="P:protein transport"/>
    <property type="evidence" value="ECO:0007669"/>
    <property type="project" value="UniProtKB-KW"/>
</dbReference>
<evidence type="ECO:0000259" key="7">
    <source>
        <dbReference type="Pfam" id="PF04118"/>
    </source>
</evidence>
<feature type="domain" description="DOP1-like C-terminal" evidence="9">
    <location>
        <begin position="1331"/>
        <end position="1618"/>
    </location>
</feature>
<evidence type="ECO:0000256" key="1">
    <source>
        <dbReference type="ARBA" id="ARBA00004395"/>
    </source>
</evidence>
<dbReference type="EMBL" id="BLAL01000252">
    <property type="protein sequence ID" value="GES96878.1"/>
    <property type="molecule type" value="Genomic_DNA"/>
</dbReference>
<feature type="domain" description="DOP1-like TPR" evidence="10">
    <location>
        <begin position="973"/>
        <end position="1130"/>
    </location>
</feature>
<feature type="domain" description="DOP1 N-terminal" evidence="7">
    <location>
        <begin position="10"/>
        <end position="300"/>
    </location>
</feature>
<dbReference type="Pfam" id="PF24598">
    <property type="entry name" value="DOP1_C"/>
    <property type="match status" value="2"/>
</dbReference>
<evidence type="ECO:0000256" key="3">
    <source>
        <dbReference type="ARBA" id="ARBA00022927"/>
    </source>
</evidence>